<name>A0A6G0XPV4_9STRA</name>
<evidence type="ECO:0000256" key="2">
    <source>
        <dbReference type="SAM" id="MobiDB-lite"/>
    </source>
</evidence>
<evidence type="ECO:0000259" key="3">
    <source>
        <dbReference type="PROSITE" id="PS50020"/>
    </source>
</evidence>
<gene>
    <name evidence="4" type="ORF">Ae201684_002721</name>
</gene>
<keyword evidence="5" id="KW-1185">Reference proteome</keyword>
<proteinExistence type="predicted"/>
<feature type="region of interest" description="Disordered" evidence="2">
    <location>
        <begin position="1106"/>
        <end position="1127"/>
    </location>
</feature>
<dbReference type="EMBL" id="VJMJ01000029">
    <property type="protein sequence ID" value="KAF0742319.1"/>
    <property type="molecule type" value="Genomic_DNA"/>
</dbReference>
<feature type="region of interest" description="Disordered" evidence="2">
    <location>
        <begin position="34"/>
        <end position="95"/>
    </location>
</feature>
<dbReference type="InterPro" id="IPR050648">
    <property type="entry name" value="F-box_LRR-repeat"/>
</dbReference>
<dbReference type="InterPro" id="IPR032675">
    <property type="entry name" value="LRR_dom_sf"/>
</dbReference>
<dbReference type="Pfam" id="PF25372">
    <property type="entry name" value="DUF7885"/>
    <property type="match status" value="2"/>
</dbReference>
<dbReference type="Pfam" id="PF00612">
    <property type="entry name" value="IQ"/>
    <property type="match status" value="3"/>
</dbReference>
<evidence type="ECO:0000313" key="4">
    <source>
        <dbReference type="EMBL" id="KAF0742319.1"/>
    </source>
</evidence>
<dbReference type="Gene3D" id="1.20.5.190">
    <property type="match status" value="1"/>
</dbReference>
<feature type="domain" description="WW" evidence="3">
    <location>
        <begin position="1082"/>
        <end position="1110"/>
    </location>
</feature>
<dbReference type="Pfam" id="PF00397">
    <property type="entry name" value="WW"/>
    <property type="match status" value="2"/>
</dbReference>
<dbReference type="InterPro" id="IPR001202">
    <property type="entry name" value="WW_dom"/>
</dbReference>
<sequence>MMEDSAVDWRQVSSAEHFRKPLVNSAMRRVVSQSNMNDERLENNLPDEKLLFTRPPGKPKAVWEDDRNKYDIPGSRGWSKKRPRSPYGASKLTPIDNELKSPRRMRSFLLNFLADDVGTFRTEIDLHQHAIDSGLAVTDATVQEVANLVPNLKTLKLSHCTEVTDAGIWAVARHCPCLTGIYLGKCEKVTDLGLRVLAHQCRLVTVDLSDCTQIGDLALATLAAGCWMIEKLILARCKQVTDAGISKIAQCCKGLTYLDVSDCAHVGEFGDKALIELGRWCSNLQYLDLFGCRHVRDMGIRAIAAGCPALSTLKLTGCRDVSSYSIKELATRCHSLERLSLAGCIKTQNEDLLHLAKSCSRLVWLDISGSPNITNRGIAALAQHCKSLEHLNISHCHHITDNVLQTLAKGMKSLTSLSLVNCPRVTEAGIDVLTTSCTKLFTLDMTNCPHIRRQYLHQLVARLEFVDWSSSFFGIEPLANAMELQIQKELNHLREVSATRIQALMRGCLARGGVYGAKLRRVEREVLPKIQARVRAVLQEAKSHVIQRAYRYYRVKLMCRQARRIMRIRLNEEAAALIFQKNAKIFRGHRDRLRVHRNRDENRRIAMLETRREAMLNYAAIRVQRLWRGHRGRGDVALRKQMIEMQRLQAKKEHEAARYLQRIYRGHNGRKDFARRLIERELERMRHVCAKQIQRAHRNHKAWEAEKARKLVEAEERRIRAVIRIQQNWRGVRERQLGTIMFGLVQLRRREDKAARLIQSMCRGYVSRNFMKTMKMVLAAQEKRNRSILLLQRMFRGYKGREEAEVTKELRKLEVVAKPLFVKIHTYGTRVAELSAKIDGLRRTLSQNQADEALLTEELDKTMTIKSKFHDSARITGVKQRYLTRYLQVQLADQLQAKRLAIAVETRNLELTVGECNEAEKSLRFAKRELQPLTEGVERQTREARVKRLQTKVRREKKAATVIQRHFRGFRVRAAVGEAANRWIELFDPVSHRPYYYNARSQERRRVRPLAMDIFGDSFVPPYNAEGWFQCLDDESGYFYYYNYHTNEYRWDVPSPDQRELYETQREQLTQRSISRRSIGAWEEHIDPATNVAYYYNPTTGECSWSLPPQTAHSSGSSSRRRRTARSLNREPTVRWQYYYGYEMSPDHQLVKRTTPRSPWIEGFDDTYQMPYYYNQLTEEYRWTKPDDFDEPLPEGTAPSMSPAQEWFENQDKEAITTSRAYLTKRDIGAQWAEHIDVGTGYVYYYNTVTGETRWSLSPRSAREDPPVGELERMPLSLRTKLLDFEEKHVPVEYPERSDHVAWLYYAIEEKEWIKADGFLEGILAKERSEVELGASDA</sequence>
<dbReference type="VEuPathDB" id="FungiDB:AeMF1_014113"/>
<dbReference type="InterPro" id="IPR000048">
    <property type="entry name" value="IQ_motif_EF-hand-BS"/>
</dbReference>
<feature type="domain" description="WW" evidence="3">
    <location>
        <begin position="1027"/>
        <end position="1056"/>
    </location>
</feature>
<dbReference type="SMART" id="SM00015">
    <property type="entry name" value="IQ"/>
    <property type="match status" value="8"/>
</dbReference>
<dbReference type="CDD" id="cd23767">
    <property type="entry name" value="IQCD"/>
    <property type="match status" value="1"/>
</dbReference>
<dbReference type="Proteomes" id="UP000481153">
    <property type="component" value="Unassembled WGS sequence"/>
</dbReference>
<keyword evidence="1" id="KW-0833">Ubl conjugation pathway</keyword>
<feature type="compositionally biased region" description="Basic and acidic residues" evidence="2">
    <location>
        <begin position="37"/>
        <end position="51"/>
    </location>
</feature>
<organism evidence="4 5">
    <name type="scientific">Aphanomyces euteiches</name>
    <dbReference type="NCBI Taxonomy" id="100861"/>
    <lineage>
        <taxon>Eukaryota</taxon>
        <taxon>Sar</taxon>
        <taxon>Stramenopiles</taxon>
        <taxon>Oomycota</taxon>
        <taxon>Saprolegniomycetes</taxon>
        <taxon>Saprolegniales</taxon>
        <taxon>Verrucalvaceae</taxon>
        <taxon>Aphanomyces</taxon>
    </lineage>
</organism>
<dbReference type="InterPro" id="IPR057207">
    <property type="entry name" value="FBXL15_LRR"/>
</dbReference>
<feature type="domain" description="WW" evidence="3">
    <location>
        <begin position="1154"/>
        <end position="1188"/>
    </location>
</feature>
<evidence type="ECO:0000256" key="1">
    <source>
        <dbReference type="ARBA" id="ARBA00022786"/>
    </source>
</evidence>
<dbReference type="PROSITE" id="PS50020">
    <property type="entry name" value="WW_DOMAIN_2"/>
    <property type="match status" value="3"/>
</dbReference>
<dbReference type="Gene3D" id="3.80.10.10">
    <property type="entry name" value="Ribonuclease Inhibitor"/>
    <property type="match status" value="2"/>
</dbReference>
<feature type="compositionally biased region" description="Basic and acidic residues" evidence="2">
    <location>
        <begin position="61"/>
        <end position="70"/>
    </location>
</feature>
<comment type="caution">
    <text evidence="4">The sequence shown here is derived from an EMBL/GenBank/DDBJ whole genome shotgun (WGS) entry which is preliminary data.</text>
</comment>
<dbReference type="SUPFAM" id="SSF51045">
    <property type="entry name" value="WW domain"/>
    <property type="match status" value="2"/>
</dbReference>
<dbReference type="InterPro" id="IPR036020">
    <property type="entry name" value="WW_dom_sf"/>
</dbReference>
<dbReference type="PROSITE" id="PS50096">
    <property type="entry name" value="IQ"/>
    <property type="match status" value="6"/>
</dbReference>
<reference evidence="4 5" key="1">
    <citation type="submission" date="2019-07" db="EMBL/GenBank/DDBJ databases">
        <title>Genomics analysis of Aphanomyces spp. identifies a new class of oomycete effector associated with host adaptation.</title>
        <authorList>
            <person name="Gaulin E."/>
        </authorList>
    </citation>
    <scope>NUCLEOTIDE SEQUENCE [LARGE SCALE GENOMIC DNA]</scope>
    <source>
        <strain evidence="4 5">ATCC 201684</strain>
    </source>
</reference>
<dbReference type="SMART" id="SM00367">
    <property type="entry name" value="LRR_CC"/>
    <property type="match status" value="12"/>
</dbReference>
<dbReference type="SMART" id="SM00456">
    <property type="entry name" value="WW"/>
    <property type="match status" value="5"/>
</dbReference>
<dbReference type="PANTHER" id="PTHR13382">
    <property type="entry name" value="MITOCHONDRIAL ATP SYNTHASE COUPLING FACTOR B"/>
    <property type="match status" value="1"/>
</dbReference>
<evidence type="ECO:0000313" key="5">
    <source>
        <dbReference type="Proteomes" id="UP000481153"/>
    </source>
</evidence>
<dbReference type="GO" id="GO:0005737">
    <property type="term" value="C:cytoplasm"/>
    <property type="evidence" value="ECO:0007669"/>
    <property type="project" value="TreeGrafter"/>
</dbReference>
<dbReference type="InterPro" id="IPR006553">
    <property type="entry name" value="Leu-rich_rpt_Cys-con_subtyp"/>
</dbReference>
<protein>
    <recommendedName>
        <fullName evidence="3">WW domain-containing protein</fullName>
    </recommendedName>
</protein>
<dbReference type="Gene3D" id="2.20.70.10">
    <property type="match status" value="4"/>
</dbReference>
<dbReference type="SUPFAM" id="SSF52047">
    <property type="entry name" value="RNI-like"/>
    <property type="match status" value="1"/>
</dbReference>
<dbReference type="CDD" id="cd00201">
    <property type="entry name" value="WW"/>
    <property type="match status" value="3"/>
</dbReference>
<accession>A0A6G0XPV4</accession>